<protein>
    <submittedName>
        <fullName evidence="2">Nuclear transport factor 2 family protein</fullName>
    </submittedName>
</protein>
<reference evidence="2 3" key="1">
    <citation type="journal article" date="2014" name="Int. J. Syst. Evol. Microbiol.">
        <title>Solimonas terrae sp. nov., isolated from soil.</title>
        <authorList>
            <person name="Kim S.J."/>
            <person name="Moon J.Y."/>
            <person name="Weon H.Y."/>
            <person name="Ahn J.H."/>
            <person name="Chen W.M."/>
            <person name="Kwon S.W."/>
        </authorList>
    </citation>
    <scope>NUCLEOTIDE SEQUENCE [LARGE SCALE GENOMIC DNA]</scope>
    <source>
        <strain evidence="2 3">KIS83-12</strain>
    </source>
</reference>
<keyword evidence="3" id="KW-1185">Reference proteome</keyword>
<dbReference type="Proteomes" id="UP000472676">
    <property type="component" value="Unassembled WGS sequence"/>
</dbReference>
<name>A0A6M2BNL6_9GAMM</name>
<evidence type="ECO:0000313" key="3">
    <source>
        <dbReference type="Proteomes" id="UP000472676"/>
    </source>
</evidence>
<evidence type="ECO:0000313" key="2">
    <source>
        <dbReference type="EMBL" id="NGY03964.1"/>
    </source>
</evidence>
<dbReference type="InterPro" id="IPR032710">
    <property type="entry name" value="NTF2-like_dom_sf"/>
</dbReference>
<organism evidence="2 3">
    <name type="scientific">Solimonas terrae</name>
    <dbReference type="NCBI Taxonomy" id="1396819"/>
    <lineage>
        <taxon>Bacteria</taxon>
        <taxon>Pseudomonadati</taxon>
        <taxon>Pseudomonadota</taxon>
        <taxon>Gammaproteobacteria</taxon>
        <taxon>Nevskiales</taxon>
        <taxon>Nevskiaceae</taxon>
        <taxon>Solimonas</taxon>
    </lineage>
</organism>
<dbReference type="InterPro" id="IPR037401">
    <property type="entry name" value="SnoaL-like"/>
</dbReference>
<dbReference type="EMBL" id="JAAMOW010000002">
    <property type="protein sequence ID" value="NGY03964.1"/>
    <property type="molecule type" value="Genomic_DNA"/>
</dbReference>
<gene>
    <name evidence="2" type="ORF">G7Y85_04250</name>
</gene>
<dbReference type="Pfam" id="PF13577">
    <property type="entry name" value="SnoaL_4"/>
    <property type="match status" value="1"/>
</dbReference>
<dbReference type="Gene3D" id="3.10.450.50">
    <property type="match status" value="1"/>
</dbReference>
<sequence length="144" mass="16876">MAFSGPIEDRGLIRELMDSYDDTVFRRDVDAWLEHWTEDGIWTIAGIEIRGKPALRAEWENRWQDLKRMSFQTRIGAMEVDGERAVLRCYCHETLLLKQGGLRRLVGRYDDELRREQGQWRFVTRGYRLHLDEGAGPLLPLKAG</sequence>
<dbReference type="AlphaFoldDB" id="A0A6M2BNL6"/>
<feature type="domain" description="SnoaL-like" evidence="1">
    <location>
        <begin position="7"/>
        <end position="125"/>
    </location>
</feature>
<accession>A0A6M2BNL6</accession>
<evidence type="ECO:0000259" key="1">
    <source>
        <dbReference type="Pfam" id="PF13577"/>
    </source>
</evidence>
<dbReference type="SUPFAM" id="SSF54427">
    <property type="entry name" value="NTF2-like"/>
    <property type="match status" value="1"/>
</dbReference>
<dbReference type="RefSeq" id="WP_166252305.1">
    <property type="nucleotide sequence ID" value="NZ_JAAMOW010000002.1"/>
</dbReference>
<proteinExistence type="predicted"/>
<comment type="caution">
    <text evidence="2">The sequence shown here is derived from an EMBL/GenBank/DDBJ whole genome shotgun (WGS) entry which is preliminary data.</text>
</comment>